<feature type="compositionally biased region" description="Polar residues" evidence="2">
    <location>
        <begin position="133"/>
        <end position="143"/>
    </location>
</feature>
<dbReference type="AlphaFoldDB" id="A0A327WNW4"/>
<feature type="region of interest" description="Disordered" evidence="2">
    <location>
        <begin position="133"/>
        <end position="208"/>
    </location>
</feature>
<sequence length="208" mass="21539">MANQQATNLIDSTVNSFNGDTTSISTIDGISLIDHWLTALRSEETDETAQQITQTLSELKAQLMEGNQDTAQIATLLDDLAGQTQQAAQSVDDDKVKLQLDQLVQTLQDFKKVIAGEAGNIADKHGRAQIFTQTGTGSATGNPGVNPAVPGNSNTDDVGNLQGGGAYKSYGSGYSSGSSGDSAASNSGTDSRNKRPSTGDGGGNSRQI</sequence>
<reference evidence="3 4" key="1">
    <citation type="submission" date="2018-06" db="EMBL/GenBank/DDBJ databases">
        <title>Genomic Encyclopedia of Archaeal and Bacterial Type Strains, Phase II (KMG-II): from individual species to whole genera.</title>
        <authorList>
            <person name="Goeker M."/>
        </authorList>
    </citation>
    <scope>NUCLEOTIDE SEQUENCE [LARGE SCALE GENOMIC DNA]</scope>
    <source>
        <strain evidence="3 4">DSM 21851</strain>
    </source>
</reference>
<comment type="caution">
    <text evidence="3">The sequence shown here is derived from an EMBL/GenBank/DDBJ whole genome shotgun (WGS) entry which is preliminary data.</text>
</comment>
<evidence type="ECO:0000313" key="3">
    <source>
        <dbReference type="EMBL" id="RAJ94048.1"/>
    </source>
</evidence>
<dbReference type="EMBL" id="QLMC01000005">
    <property type="protein sequence ID" value="RAJ94048.1"/>
    <property type="molecule type" value="Genomic_DNA"/>
</dbReference>
<evidence type="ECO:0000313" key="4">
    <source>
        <dbReference type="Proteomes" id="UP000248790"/>
    </source>
</evidence>
<evidence type="ECO:0000256" key="2">
    <source>
        <dbReference type="SAM" id="MobiDB-lite"/>
    </source>
</evidence>
<gene>
    <name evidence="3" type="ORF">LX87_03932</name>
</gene>
<keyword evidence="4" id="KW-1185">Reference proteome</keyword>
<organism evidence="3 4">
    <name type="scientific">Larkinella arboricola</name>
    <dbReference type="NCBI Taxonomy" id="643671"/>
    <lineage>
        <taxon>Bacteria</taxon>
        <taxon>Pseudomonadati</taxon>
        <taxon>Bacteroidota</taxon>
        <taxon>Cytophagia</taxon>
        <taxon>Cytophagales</taxon>
        <taxon>Spirosomataceae</taxon>
        <taxon>Larkinella</taxon>
    </lineage>
</organism>
<name>A0A327WNW4_LARAB</name>
<protein>
    <submittedName>
        <fullName evidence="3">Uncharacterized protein</fullName>
    </submittedName>
</protein>
<keyword evidence="1" id="KW-0175">Coiled coil</keyword>
<evidence type="ECO:0000256" key="1">
    <source>
        <dbReference type="SAM" id="Coils"/>
    </source>
</evidence>
<dbReference type="OrthoDB" id="965190at2"/>
<dbReference type="Proteomes" id="UP000248790">
    <property type="component" value="Unassembled WGS sequence"/>
</dbReference>
<feature type="coiled-coil region" evidence="1">
    <location>
        <begin position="42"/>
        <end position="69"/>
    </location>
</feature>
<accession>A0A327WNW4</accession>
<feature type="compositionally biased region" description="Low complexity" evidence="2">
    <location>
        <begin position="167"/>
        <end position="188"/>
    </location>
</feature>
<dbReference type="RefSeq" id="WP_111629977.1">
    <property type="nucleotide sequence ID" value="NZ_QLMC01000005.1"/>
</dbReference>
<feature type="compositionally biased region" description="Gly residues" evidence="2">
    <location>
        <begin position="199"/>
        <end position="208"/>
    </location>
</feature>
<proteinExistence type="predicted"/>